<reference evidence="1" key="1">
    <citation type="submission" date="2020-08" db="EMBL/GenBank/DDBJ databases">
        <title>Multicomponent nature underlies the extraordinary mechanical properties of spider dragline silk.</title>
        <authorList>
            <person name="Kono N."/>
            <person name="Nakamura H."/>
            <person name="Mori M."/>
            <person name="Yoshida Y."/>
            <person name="Ohtoshi R."/>
            <person name="Malay A.D."/>
            <person name="Moran D.A.P."/>
            <person name="Tomita M."/>
            <person name="Numata K."/>
            <person name="Arakawa K."/>
        </authorList>
    </citation>
    <scope>NUCLEOTIDE SEQUENCE</scope>
</reference>
<dbReference type="EMBL" id="BMAW01119999">
    <property type="protein sequence ID" value="GFT87351.1"/>
    <property type="molecule type" value="Genomic_DNA"/>
</dbReference>
<sequence>MVSRIWYTSTGRTLGTVLELINCCSVDSVPSFLDCLIVLSSVIRVDGILYHMDEIIYHSKAPTGCMTSFRMFNIELSRFIGLRWYIFPAGCRKERTWDTDDKEMTSGYGPLFYSSGMTIWSLWSLLFNIRGLDLILGVVLKDCATV</sequence>
<evidence type="ECO:0000313" key="2">
    <source>
        <dbReference type="Proteomes" id="UP000887013"/>
    </source>
</evidence>
<accession>A0A8X6PW98</accession>
<evidence type="ECO:0000313" key="1">
    <source>
        <dbReference type="EMBL" id="GFT87351.1"/>
    </source>
</evidence>
<keyword evidence="2" id="KW-1185">Reference proteome</keyword>
<gene>
    <name evidence="1" type="ORF">NPIL_341831</name>
</gene>
<protein>
    <submittedName>
        <fullName evidence="1">Uncharacterized protein</fullName>
    </submittedName>
</protein>
<dbReference type="Proteomes" id="UP000887013">
    <property type="component" value="Unassembled WGS sequence"/>
</dbReference>
<name>A0A8X6PW98_NEPPI</name>
<dbReference type="AlphaFoldDB" id="A0A8X6PW98"/>
<organism evidence="1 2">
    <name type="scientific">Nephila pilipes</name>
    <name type="common">Giant wood spider</name>
    <name type="synonym">Nephila maculata</name>
    <dbReference type="NCBI Taxonomy" id="299642"/>
    <lineage>
        <taxon>Eukaryota</taxon>
        <taxon>Metazoa</taxon>
        <taxon>Ecdysozoa</taxon>
        <taxon>Arthropoda</taxon>
        <taxon>Chelicerata</taxon>
        <taxon>Arachnida</taxon>
        <taxon>Araneae</taxon>
        <taxon>Araneomorphae</taxon>
        <taxon>Entelegynae</taxon>
        <taxon>Araneoidea</taxon>
        <taxon>Nephilidae</taxon>
        <taxon>Nephila</taxon>
    </lineage>
</organism>
<comment type="caution">
    <text evidence="1">The sequence shown here is derived from an EMBL/GenBank/DDBJ whole genome shotgun (WGS) entry which is preliminary data.</text>
</comment>
<proteinExistence type="predicted"/>